<dbReference type="InterPro" id="IPR020625">
    <property type="entry name" value="Schiff_base-form_aldolases_AS"/>
</dbReference>
<dbReference type="AlphaFoldDB" id="A0AAU9DDD5"/>
<dbReference type="PROSITE" id="PS00666">
    <property type="entry name" value="DHDPS_2"/>
    <property type="match status" value="1"/>
</dbReference>
<dbReference type="GO" id="GO:0008840">
    <property type="term" value="F:4-hydroxy-tetrahydrodipicolinate synthase activity"/>
    <property type="evidence" value="ECO:0007669"/>
    <property type="project" value="UniProtKB-UniRule"/>
</dbReference>
<dbReference type="InterPro" id="IPR002220">
    <property type="entry name" value="DapA-like"/>
</dbReference>
<feature type="binding site" evidence="12 15">
    <location>
        <position position="203"/>
    </location>
    <ligand>
        <name>pyruvate</name>
        <dbReference type="ChEBI" id="CHEBI:15361"/>
    </ligand>
</feature>
<dbReference type="GO" id="GO:0009089">
    <property type="term" value="P:lysine biosynthetic process via diaminopimelate"/>
    <property type="evidence" value="ECO:0007669"/>
    <property type="project" value="UniProtKB-UniRule"/>
</dbReference>
<sequence length="291" mass="31913">MFKGSYVALVTPFKKDGTIDENKVRELVNYHIENGTSGISPCGTTGESPTLTYEEHKKMIKIVVEEAKGRIHILAGAGSNSTREAIEFTKFAKEVGADSVLSVCPYYNKPTQEGIYAHYEAISKEVDIPIVVYNVPGRSGVNILPETIAKLAELKNIKGVKEAGGSVDQVCEIIDLCGDKIDVLSGDDALTLPMLSVGAKGVVSVTANFMAKEVSDMIKYFENGEIKKAQELHKKLFRVHKTMFIETNPVPVKATMEMLGKISGDVRLPLVRLKDKNKEILTKVLKNVEII</sequence>
<keyword evidence="9 12" id="KW-0456">Lyase</keyword>
<evidence type="ECO:0000256" key="4">
    <source>
        <dbReference type="ARBA" id="ARBA00012086"/>
    </source>
</evidence>
<dbReference type="GO" id="GO:0019877">
    <property type="term" value="P:diaminopimelate biosynthetic process"/>
    <property type="evidence" value="ECO:0007669"/>
    <property type="project" value="UniProtKB-UniRule"/>
</dbReference>
<feature type="site" description="Part of a proton relay during catalysis" evidence="12">
    <location>
        <position position="107"/>
    </location>
</feature>
<dbReference type="EMBL" id="AP027059">
    <property type="protein sequence ID" value="BDU50183.1"/>
    <property type="molecule type" value="Genomic_DNA"/>
</dbReference>
<dbReference type="Pfam" id="PF00701">
    <property type="entry name" value="DHDPS"/>
    <property type="match status" value="1"/>
</dbReference>
<evidence type="ECO:0000256" key="6">
    <source>
        <dbReference type="ARBA" id="ARBA00022605"/>
    </source>
</evidence>
<evidence type="ECO:0000313" key="17">
    <source>
        <dbReference type="Proteomes" id="UP001321582"/>
    </source>
</evidence>
<organism evidence="16 17">
    <name type="scientific">Haliovirga abyssi</name>
    <dbReference type="NCBI Taxonomy" id="2996794"/>
    <lineage>
        <taxon>Bacteria</taxon>
        <taxon>Fusobacteriati</taxon>
        <taxon>Fusobacteriota</taxon>
        <taxon>Fusobacteriia</taxon>
        <taxon>Fusobacteriales</taxon>
        <taxon>Haliovirgaceae</taxon>
        <taxon>Haliovirga</taxon>
    </lineage>
</organism>
<reference evidence="16 17" key="1">
    <citation type="submission" date="2022-11" db="EMBL/GenBank/DDBJ databases">
        <title>Haliovirga abyssi gen. nov., sp. nov., a mesophilic fermentative bacterium isolated from the Iheya North hydrothermal field and the proposal of Haliovirgaceae fam. nov.</title>
        <authorList>
            <person name="Miyazaki U."/>
            <person name="Tame A."/>
            <person name="Miyazaki J."/>
            <person name="Takai K."/>
            <person name="Sawayama S."/>
            <person name="Kitajima M."/>
            <person name="Okamoto A."/>
            <person name="Nakagawa S."/>
        </authorList>
    </citation>
    <scope>NUCLEOTIDE SEQUENCE [LARGE SCALE GENOMIC DNA]</scope>
    <source>
        <strain evidence="16 17">IC12</strain>
    </source>
</reference>
<name>A0AAU9DDD5_9FUSO</name>
<keyword evidence="6 12" id="KW-0028">Amino-acid biosynthesis</keyword>
<dbReference type="Proteomes" id="UP001321582">
    <property type="component" value="Chromosome"/>
</dbReference>
<evidence type="ECO:0000256" key="12">
    <source>
        <dbReference type="HAMAP-Rule" id="MF_00418"/>
    </source>
</evidence>
<accession>A0AAU9DDD5</accession>
<evidence type="ECO:0000256" key="2">
    <source>
        <dbReference type="ARBA" id="ARBA00005120"/>
    </source>
</evidence>
<evidence type="ECO:0000313" key="16">
    <source>
        <dbReference type="EMBL" id="BDU50183.1"/>
    </source>
</evidence>
<comment type="subcellular location">
    <subcellularLocation>
        <location evidence="12">Cytoplasm</location>
    </subcellularLocation>
</comment>
<evidence type="ECO:0000256" key="7">
    <source>
        <dbReference type="ARBA" id="ARBA00022915"/>
    </source>
</evidence>
<evidence type="ECO:0000256" key="15">
    <source>
        <dbReference type="PIRSR" id="PIRSR001365-2"/>
    </source>
</evidence>
<evidence type="ECO:0000256" key="10">
    <source>
        <dbReference type="ARBA" id="ARBA00023270"/>
    </source>
</evidence>
<dbReference type="SMART" id="SM01130">
    <property type="entry name" value="DHDPS"/>
    <property type="match status" value="1"/>
</dbReference>
<dbReference type="NCBIfam" id="TIGR00674">
    <property type="entry name" value="dapA"/>
    <property type="match status" value="1"/>
</dbReference>
<feature type="binding site" evidence="12 15">
    <location>
        <position position="45"/>
    </location>
    <ligand>
        <name>pyruvate</name>
        <dbReference type="ChEBI" id="CHEBI:15361"/>
    </ligand>
</feature>
<evidence type="ECO:0000256" key="1">
    <source>
        <dbReference type="ARBA" id="ARBA00003294"/>
    </source>
</evidence>
<comment type="subunit">
    <text evidence="12">Homotetramer; dimer of dimers.</text>
</comment>
<keyword evidence="8 12" id="KW-0457">Lysine biosynthesis</keyword>
<dbReference type="InterPro" id="IPR005263">
    <property type="entry name" value="DapA"/>
</dbReference>
<dbReference type="KEGG" id="haby:HLVA_07520"/>
<dbReference type="EC" id="4.3.3.7" evidence="4 12"/>
<keyword evidence="17" id="KW-1185">Reference proteome</keyword>
<dbReference type="PANTHER" id="PTHR12128">
    <property type="entry name" value="DIHYDRODIPICOLINATE SYNTHASE"/>
    <property type="match status" value="1"/>
</dbReference>
<protein>
    <recommendedName>
        <fullName evidence="4 12">4-hydroxy-tetrahydrodipicolinate synthase</fullName>
        <shortName evidence="12">HTPA synthase</shortName>
        <ecNumber evidence="4 12">4.3.3.7</ecNumber>
    </recommendedName>
</protein>
<keyword evidence="10 12" id="KW-0704">Schiff base</keyword>
<evidence type="ECO:0000256" key="11">
    <source>
        <dbReference type="ARBA" id="ARBA00047836"/>
    </source>
</evidence>
<evidence type="ECO:0000256" key="14">
    <source>
        <dbReference type="PIRSR" id="PIRSR001365-1"/>
    </source>
</evidence>
<dbReference type="InterPro" id="IPR013785">
    <property type="entry name" value="Aldolase_TIM"/>
</dbReference>
<dbReference type="CDD" id="cd00950">
    <property type="entry name" value="DHDPS"/>
    <property type="match status" value="1"/>
</dbReference>
<comment type="caution">
    <text evidence="12">Was originally thought to be a dihydrodipicolinate synthase (DHDPS), catalyzing the condensation of (S)-aspartate-beta-semialdehyde [(S)-ASA] and pyruvate to dihydrodipicolinate (DHDP). However, it was shown in E.coli that the product of the enzymatic reaction is not dihydrodipicolinate but in fact (4S)-4-hydroxy-2,3,4,5-tetrahydro-(2S)-dipicolinic acid (HTPA), and that the consecutive dehydration reaction leading to DHDP is not spontaneous but catalyzed by DapB.</text>
</comment>
<evidence type="ECO:0000256" key="5">
    <source>
        <dbReference type="ARBA" id="ARBA00022490"/>
    </source>
</evidence>
<evidence type="ECO:0000256" key="13">
    <source>
        <dbReference type="PIRNR" id="PIRNR001365"/>
    </source>
</evidence>
<dbReference type="GO" id="GO:0005829">
    <property type="term" value="C:cytosol"/>
    <property type="evidence" value="ECO:0007669"/>
    <property type="project" value="TreeGrafter"/>
</dbReference>
<evidence type="ECO:0000256" key="8">
    <source>
        <dbReference type="ARBA" id="ARBA00023154"/>
    </source>
</evidence>
<proteinExistence type="inferred from homology"/>
<dbReference type="Gene3D" id="3.20.20.70">
    <property type="entry name" value="Aldolase class I"/>
    <property type="match status" value="1"/>
</dbReference>
<comment type="catalytic activity">
    <reaction evidence="11 12">
        <text>L-aspartate 4-semialdehyde + pyruvate = (2S,4S)-4-hydroxy-2,3,4,5-tetrahydrodipicolinate + H2O + H(+)</text>
        <dbReference type="Rhea" id="RHEA:34171"/>
        <dbReference type="ChEBI" id="CHEBI:15361"/>
        <dbReference type="ChEBI" id="CHEBI:15377"/>
        <dbReference type="ChEBI" id="CHEBI:15378"/>
        <dbReference type="ChEBI" id="CHEBI:67139"/>
        <dbReference type="ChEBI" id="CHEBI:537519"/>
        <dbReference type="EC" id="4.3.3.7"/>
    </reaction>
</comment>
<evidence type="ECO:0000256" key="9">
    <source>
        <dbReference type="ARBA" id="ARBA00023239"/>
    </source>
</evidence>
<comment type="function">
    <text evidence="1 12">Catalyzes the condensation of (S)-aspartate-beta-semialdehyde [(S)-ASA] and pyruvate to 4-hydroxy-tetrahydrodipicolinate (HTPA).</text>
</comment>
<keyword evidence="7 12" id="KW-0220">Diaminopimelate biosynthesis</keyword>
<dbReference type="SUPFAM" id="SSF51569">
    <property type="entry name" value="Aldolase"/>
    <property type="match status" value="1"/>
</dbReference>
<dbReference type="HAMAP" id="MF_00418">
    <property type="entry name" value="DapA"/>
    <property type="match status" value="1"/>
</dbReference>
<dbReference type="PANTHER" id="PTHR12128:SF66">
    <property type="entry name" value="4-HYDROXY-2-OXOGLUTARATE ALDOLASE, MITOCHONDRIAL"/>
    <property type="match status" value="1"/>
</dbReference>
<dbReference type="PRINTS" id="PR00146">
    <property type="entry name" value="DHPICSNTHASE"/>
</dbReference>
<feature type="active site" description="Schiff-base intermediate with substrate" evidence="12 14">
    <location>
        <position position="161"/>
    </location>
</feature>
<comment type="pathway">
    <text evidence="2 12">Amino-acid biosynthesis; L-lysine biosynthesis via DAP pathway; (S)-tetrahydrodipicolinate from L-aspartate: step 3/4.</text>
</comment>
<evidence type="ECO:0000256" key="3">
    <source>
        <dbReference type="ARBA" id="ARBA00007592"/>
    </source>
</evidence>
<feature type="active site" description="Proton donor/acceptor" evidence="12 14">
    <location>
        <position position="133"/>
    </location>
</feature>
<gene>
    <name evidence="12 16" type="primary">dapA</name>
    <name evidence="16" type="ORF">HLVA_07520</name>
</gene>
<keyword evidence="5 12" id="KW-0963">Cytoplasm</keyword>
<dbReference type="PIRSF" id="PIRSF001365">
    <property type="entry name" value="DHDPS"/>
    <property type="match status" value="1"/>
</dbReference>
<dbReference type="RefSeq" id="WP_307905116.1">
    <property type="nucleotide sequence ID" value="NZ_AP027059.1"/>
</dbReference>
<comment type="similarity">
    <text evidence="3 12 13">Belongs to the DapA family.</text>
</comment>
<feature type="site" description="Part of a proton relay during catalysis" evidence="12">
    <location>
        <position position="44"/>
    </location>
</feature>